<dbReference type="AlphaFoldDB" id="A0A2P8GAR3"/>
<dbReference type="Gene3D" id="3.30.2130.30">
    <property type="match status" value="1"/>
</dbReference>
<keyword evidence="3 19" id="KW-0963">Cytoplasm</keyword>
<keyword evidence="5 19" id="KW-0808">Transferase</keyword>
<keyword evidence="7 19" id="KW-0067">ATP-binding</keyword>
<evidence type="ECO:0000313" key="22">
    <source>
        <dbReference type="Proteomes" id="UP000242682"/>
    </source>
</evidence>
<comment type="catalytic activity">
    <reaction evidence="10 19">
        <text>[ThiI sulfur-carrier protein]-S-sulfanyl-L-cysteine + a uridine in tRNA + 2 reduced [2Fe-2S]-[ferredoxin] + ATP + H(+) = [ThiI sulfur-carrier protein]-L-cysteine + a 4-thiouridine in tRNA + 2 oxidized [2Fe-2S]-[ferredoxin] + AMP + diphosphate</text>
        <dbReference type="Rhea" id="RHEA:24176"/>
        <dbReference type="Rhea" id="RHEA-COMP:10000"/>
        <dbReference type="Rhea" id="RHEA-COMP:10001"/>
        <dbReference type="Rhea" id="RHEA-COMP:13337"/>
        <dbReference type="Rhea" id="RHEA-COMP:13338"/>
        <dbReference type="Rhea" id="RHEA-COMP:13339"/>
        <dbReference type="Rhea" id="RHEA-COMP:13340"/>
        <dbReference type="ChEBI" id="CHEBI:15378"/>
        <dbReference type="ChEBI" id="CHEBI:29950"/>
        <dbReference type="ChEBI" id="CHEBI:30616"/>
        <dbReference type="ChEBI" id="CHEBI:33019"/>
        <dbReference type="ChEBI" id="CHEBI:33737"/>
        <dbReference type="ChEBI" id="CHEBI:33738"/>
        <dbReference type="ChEBI" id="CHEBI:61963"/>
        <dbReference type="ChEBI" id="CHEBI:65315"/>
        <dbReference type="ChEBI" id="CHEBI:136798"/>
        <dbReference type="ChEBI" id="CHEBI:456215"/>
        <dbReference type="EC" id="2.8.1.4"/>
    </reaction>
</comment>
<dbReference type="CDD" id="cd01712">
    <property type="entry name" value="PPase_ThiI"/>
    <property type="match status" value="1"/>
</dbReference>
<dbReference type="Pfam" id="PF02926">
    <property type="entry name" value="THUMP"/>
    <property type="match status" value="1"/>
</dbReference>
<evidence type="ECO:0000313" key="21">
    <source>
        <dbReference type="EMBL" id="PSL31070.1"/>
    </source>
</evidence>
<comment type="function">
    <text evidence="12 19">Catalyzes the ATP-dependent transfer of a sulfur to tRNA to produce 4-thiouridine in position 8 of tRNAs, which functions as a near-UV photosensor. Also catalyzes the transfer of sulfur to the sulfur carrier protein ThiS, forming ThiS-thiocarboxylate. This is a step in the synthesis of thiazole, in the thiamine biosynthesis pathway. The sulfur is donated as persulfide by IscS.</text>
</comment>
<dbReference type="InterPro" id="IPR020536">
    <property type="entry name" value="ThiI_AANH"/>
</dbReference>
<dbReference type="GO" id="GO:0009229">
    <property type="term" value="P:thiamine diphosphate biosynthetic process"/>
    <property type="evidence" value="ECO:0007669"/>
    <property type="project" value="UniProtKB-UniRule"/>
</dbReference>
<accession>A0A2P8GAR3</accession>
<protein>
    <recommendedName>
        <fullName evidence="15 19">Probable tRNA sulfurtransferase</fullName>
        <ecNumber evidence="14 19">2.8.1.4</ecNumber>
    </recommendedName>
    <alternativeName>
        <fullName evidence="16 19">Sulfur carrier protein ThiS sulfurtransferase</fullName>
    </alternativeName>
    <alternativeName>
        <fullName evidence="17 19">Thiamine biosynthesis protein ThiI</fullName>
    </alternativeName>
    <alternativeName>
        <fullName evidence="18 19">tRNA 4-thiouridine synthase</fullName>
    </alternativeName>
</protein>
<evidence type="ECO:0000256" key="18">
    <source>
        <dbReference type="ARBA" id="ARBA00080570"/>
    </source>
</evidence>
<gene>
    <name evidence="19" type="primary">thiI</name>
    <name evidence="21" type="ORF">B0H99_11217</name>
</gene>
<keyword evidence="6 19" id="KW-0547">Nucleotide-binding</keyword>
<evidence type="ECO:0000256" key="8">
    <source>
        <dbReference type="ARBA" id="ARBA00022884"/>
    </source>
</evidence>
<evidence type="ECO:0000256" key="2">
    <source>
        <dbReference type="ARBA" id="ARBA00004948"/>
    </source>
</evidence>
<evidence type="ECO:0000256" key="5">
    <source>
        <dbReference type="ARBA" id="ARBA00022679"/>
    </source>
</evidence>
<dbReference type="EMBL" id="PYAT01000012">
    <property type="protein sequence ID" value="PSL31070.1"/>
    <property type="molecule type" value="Genomic_DNA"/>
</dbReference>
<keyword evidence="9 19" id="KW-0784">Thiamine biosynthesis</keyword>
<dbReference type="OrthoDB" id="9773948at2"/>
<dbReference type="SUPFAM" id="SSF143437">
    <property type="entry name" value="THUMP domain-like"/>
    <property type="match status" value="1"/>
</dbReference>
<dbReference type="GO" id="GO:0005829">
    <property type="term" value="C:cytosol"/>
    <property type="evidence" value="ECO:0007669"/>
    <property type="project" value="TreeGrafter"/>
</dbReference>
<keyword evidence="8 19" id="KW-0694">RNA-binding</keyword>
<evidence type="ECO:0000259" key="20">
    <source>
        <dbReference type="PROSITE" id="PS51165"/>
    </source>
</evidence>
<feature type="binding site" evidence="19">
    <location>
        <position position="297"/>
    </location>
    <ligand>
        <name>ATP</name>
        <dbReference type="ChEBI" id="CHEBI:30616"/>
    </ligand>
</feature>
<organism evidence="21 22">
    <name type="scientific">Planomicrobium soli</name>
    <dbReference type="NCBI Taxonomy" id="1176648"/>
    <lineage>
        <taxon>Bacteria</taxon>
        <taxon>Bacillati</taxon>
        <taxon>Bacillota</taxon>
        <taxon>Bacilli</taxon>
        <taxon>Bacillales</taxon>
        <taxon>Caryophanaceae</taxon>
        <taxon>Planomicrobium</taxon>
    </lineage>
</organism>
<comment type="similarity">
    <text evidence="13 19">Belongs to the ThiI family.</text>
</comment>
<keyword evidence="4 19" id="KW-0820">tRNA-binding</keyword>
<dbReference type="RefSeq" id="WP_106534307.1">
    <property type="nucleotide sequence ID" value="NZ_PYAT01000012.1"/>
</dbReference>
<dbReference type="InterPro" id="IPR004114">
    <property type="entry name" value="THUMP_dom"/>
</dbReference>
<evidence type="ECO:0000256" key="6">
    <source>
        <dbReference type="ARBA" id="ARBA00022741"/>
    </source>
</evidence>
<sequence length="402" mass="45596">MKTNQILVRYGELSTKGKNRSSFIGRLRDNVRQTFMDLGGIRIKAERDRMFIASDDEAEIEQVIQRLPKVFGIQSFSPVIEAELDMEAMKQTAYDVVKKLNREGKTFKVTVKRPNKAFPLEKLEIMHELGSHVLRNFSELSVQMQHPDIELKVEIREEAAYMMAEVIQGAGGLPVGAGGKGLLMLSGGIDSPVAGYHMLKRGVRLELVHFFSPPFTNDRAKEKVYDLAEKLSQFGSSVNLHIIPFTKLQQEVHKQVPDNITMTSTRRMMMRVADKVLEETNCKAIITGESLGQVASQTLESLSAINAVTHTPVLRPLIAMDKLDIIETAQKIETYEVSIRPFEDCCTIFTPANPKTKPKLDKVEYYENFVSFDELIQEAVDQREIIKFPRVKEEKLTYDNLL</sequence>
<dbReference type="Pfam" id="PF02568">
    <property type="entry name" value="ThiI"/>
    <property type="match status" value="1"/>
</dbReference>
<evidence type="ECO:0000256" key="13">
    <source>
        <dbReference type="ARBA" id="ARBA00061472"/>
    </source>
</evidence>
<feature type="binding site" evidence="19">
    <location>
        <begin position="184"/>
        <end position="185"/>
    </location>
    <ligand>
        <name>ATP</name>
        <dbReference type="ChEBI" id="CHEBI:30616"/>
    </ligand>
</feature>
<dbReference type="GO" id="GO:0009228">
    <property type="term" value="P:thiamine biosynthetic process"/>
    <property type="evidence" value="ECO:0007669"/>
    <property type="project" value="UniProtKB-KW"/>
</dbReference>
<evidence type="ECO:0000256" key="15">
    <source>
        <dbReference type="ARBA" id="ARBA00071867"/>
    </source>
</evidence>
<dbReference type="SMART" id="SM00981">
    <property type="entry name" value="THUMP"/>
    <property type="match status" value="1"/>
</dbReference>
<dbReference type="GO" id="GO:0004810">
    <property type="term" value="F:CCA tRNA nucleotidyltransferase activity"/>
    <property type="evidence" value="ECO:0007669"/>
    <property type="project" value="InterPro"/>
</dbReference>
<evidence type="ECO:0000256" key="9">
    <source>
        <dbReference type="ARBA" id="ARBA00022977"/>
    </source>
</evidence>
<dbReference type="SUPFAM" id="SSF52402">
    <property type="entry name" value="Adenine nucleotide alpha hydrolases-like"/>
    <property type="match status" value="1"/>
</dbReference>
<dbReference type="HAMAP" id="MF_00021">
    <property type="entry name" value="ThiI"/>
    <property type="match status" value="1"/>
</dbReference>
<evidence type="ECO:0000256" key="7">
    <source>
        <dbReference type="ARBA" id="ARBA00022840"/>
    </source>
</evidence>
<name>A0A2P8GAR3_9BACL</name>
<dbReference type="PANTHER" id="PTHR43209:SF1">
    <property type="entry name" value="TRNA SULFURTRANSFERASE"/>
    <property type="match status" value="1"/>
</dbReference>
<evidence type="ECO:0000256" key="14">
    <source>
        <dbReference type="ARBA" id="ARBA00066827"/>
    </source>
</evidence>
<evidence type="ECO:0000256" key="17">
    <source>
        <dbReference type="ARBA" id="ARBA00077849"/>
    </source>
</evidence>
<dbReference type="Proteomes" id="UP000242682">
    <property type="component" value="Unassembled WGS sequence"/>
</dbReference>
<dbReference type="CDD" id="cd11716">
    <property type="entry name" value="THUMP_ThiI"/>
    <property type="match status" value="1"/>
</dbReference>
<dbReference type="FunFam" id="3.40.50.620:FF:000053">
    <property type="entry name" value="Probable tRNA sulfurtransferase"/>
    <property type="match status" value="1"/>
</dbReference>
<evidence type="ECO:0000256" key="19">
    <source>
        <dbReference type="HAMAP-Rule" id="MF_00021"/>
    </source>
</evidence>
<dbReference type="InterPro" id="IPR050102">
    <property type="entry name" value="tRNA_sulfurtransferase_ThiI"/>
</dbReference>
<comment type="catalytic activity">
    <reaction evidence="11 19">
        <text>[ThiS sulfur-carrier protein]-C-terminal Gly-Gly-AMP + S-sulfanyl-L-cysteinyl-[cysteine desulfurase] + AH2 = [ThiS sulfur-carrier protein]-C-terminal-Gly-aminoethanethioate + L-cysteinyl-[cysteine desulfurase] + A + AMP + 2 H(+)</text>
        <dbReference type="Rhea" id="RHEA:43340"/>
        <dbReference type="Rhea" id="RHEA-COMP:12157"/>
        <dbReference type="Rhea" id="RHEA-COMP:12158"/>
        <dbReference type="Rhea" id="RHEA-COMP:12910"/>
        <dbReference type="Rhea" id="RHEA-COMP:19908"/>
        <dbReference type="ChEBI" id="CHEBI:13193"/>
        <dbReference type="ChEBI" id="CHEBI:15378"/>
        <dbReference type="ChEBI" id="CHEBI:17499"/>
        <dbReference type="ChEBI" id="CHEBI:29950"/>
        <dbReference type="ChEBI" id="CHEBI:61963"/>
        <dbReference type="ChEBI" id="CHEBI:90618"/>
        <dbReference type="ChEBI" id="CHEBI:232372"/>
        <dbReference type="ChEBI" id="CHEBI:456215"/>
    </reaction>
</comment>
<dbReference type="PROSITE" id="PS51165">
    <property type="entry name" value="THUMP"/>
    <property type="match status" value="1"/>
</dbReference>
<dbReference type="InterPro" id="IPR049961">
    <property type="entry name" value="ThiI_N"/>
</dbReference>
<dbReference type="GO" id="GO:0000049">
    <property type="term" value="F:tRNA binding"/>
    <property type="evidence" value="ECO:0007669"/>
    <property type="project" value="UniProtKB-UniRule"/>
</dbReference>
<proteinExistence type="inferred from homology"/>
<comment type="pathway">
    <text evidence="2 19">Cofactor biosynthesis; thiamine diphosphate biosynthesis.</text>
</comment>
<comment type="subcellular location">
    <subcellularLocation>
        <location evidence="1 19">Cytoplasm</location>
    </subcellularLocation>
</comment>
<dbReference type="GO" id="GO:0002937">
    <property type="term" value="P:tRNA 4-thiouridine biosynthesis"/>
    <property type="evidence" value="ECO:0007669"/>
    <property type="project" value="TreeGrafter"/>
</dbReference>
<keyword evidence="22" id="KW-1185">Reference proteome</keyword>
<dbReference type="GO" id="GO:0052837">
    <property type="term" value="P:thiazole biosynthetic process"/>
    <property type="evidence" value="ECO:0007669"/>
    <property type="project" value="TreeGrafter"/>
</dbReference>
<dbReference type="GO" id="GO:0005524">
    <property type="term" value="F:ATP binding"/>
    <property type="evidence" value="ECO:0007669"/>
    <property type="project" value="UniProtKB-UniRule"/>
</dbReference>
<evidence type="ECO:0000256" key="3">
    <source>
        <dbReference type="ARBA" id="ARBA00022490"/>
    </source>
</evidence>
<dbReference type="InterPro" id="IPR014729">
    <property type="entry name" value="Rossmann-like_a/b/a_fold"/>
</dbReference>
<evidence type="ECO:0000256" key="10">
    <source>
        <dbReference type="ARBA" id="ARBA00050570"/>
    </source>
</evidence>
<reference evidence="21 22" key="1">
    <citation type="submission" date="2018-03" db="EMBL/GenBank/DDBJ databases">
        <title>Genomic Encyclopedia of Type Strains, Phase III (KMG-III): the genomes of soil and plant-associated and newly described type strains.</title>
        <authorList>
            <person name="Whitman W."/>
        </authorList>
    </citation>
    <scope>NUCLEOTIDE SEQUENCE [LARGE SCALE GENOMIC DNA]</scope>
    <source>
        <strain evidence="21 22">CGMCC 1.12259</strain>
    </source>
</reference>
<evidence type="ECO:0000256" key="16">
    <source>
        <dbReference type="ARBA" id="ARBA00075337"/>
    </source>
</evidence>
<dbReference type="InterPro" id="IPR003720">
    <property type="entry name" value="tRNA_STrfase"/>
</dbReference>
<feature type="binding site" evidence="19">
    <location>
        <begin position="209"/>
        <end position="210"/>
    </location>
    <ligand>
        <name>ATP</name>
        <dbReference type="ChEBI" id="CHEBI:30616"/>
    </ligand>
</feature>
<dbReference type="GO" id="GO:0140741">
    <property type="term" value="F:tRNA-uracil-4 sulfurtransferase activity"/>
    <property type="evidence" value="ECO:0007669"/>
    <property type="project" value="UniProtKB-EC"/>
</dbReference>
<dbReference type="Pfam" id="PF22025">
    <property type="entry name" value="ThiI_fer"/>
    <property type="match status" value="1"/>
</dbReference>
<dbReference type="PANTHER" id="PTHR43209">
    <property type="entry name" value="TRNA SULFURTRANSFERASE"/>
    <property type="match status" value="1"/>
</dbReference>
<dbReference type="NCBIfam" id="TIGR00342">
    <property type="entry name" value="tRNA uracil 4-sulfurtransferase ThiI"/>
    <property type="match status" value="1"/>
</dbReference>
<dbReference type="InterPro" id="IPR054173">
    <property type="entry name" value="ThiI_fer"/>
</dbReference>
<dbReference type="InterPro" id="IPR049962">
    <property type="entry name" value="THUMP_ThiI"/>
</dbReference>
<feature type="binding site" evidence="19">
    <location>
        <position position="266"/>
    </location>
    <ligand>
        <name>ATP</name>
        <dbReference type="ChEBI" id="CHEBI:30616"/>
    </ligand>
</feature>
<dbReference type="Gene3D" id="3.40.50.620">
    <property type="entry name" value="HUPs"/>
    <property type="match status" value="1"/>
</dbReference>
<dbReference type="EC" id="2.8.1.4" evidence="14 19"/>
<dbReference type="UniPathway" id="UPA00060"/>
<evidence type="ECO:0000256" key="12">
    <source>
        <dbReference type="ARBA" id="ARBA00058382"/>
    </source>
</evidence>
<evidence type="ECO:0000256" key="4">
    <source>
        <dbReference type="ARBA" id="ARBA00022555"/>
    </source>
</evidence>
<evidence type="ECO:0000256" key="11">
    <source>
        <dbReference type="ARBA" id="ARBA00052330"/>
    </source>
</evidence>
<feature type="domain" description="THUMP" evidence="20">
    <location>
        <begin position="61"/>
        <end position="166"/>
    </location>
</feature>
<evidence type="ECO:0000256" key="1">
    <source>
        <dbReference type="ARBA" id="ARBA00004496"/>
    </source>
</evidence>
<feature type="binding site" evidence="19">
    <location>
        <position position="288"/>
    </location>
    <ligand>
        <name>ATP</name>
        <dbReference type="ChEBI" id="CHEBI:30616"/>
    </ligand>
</feature>
<comment type="caution">
    <text evidence="21">The sequence shown here is derived from an EMBL/GenBank/DDBJ whole genome shotgun (WGS) entry which is preliminary data.</text>
</comment>